<feature type="binding site" evidence="2">
    <location>
        <begin position="29"/>
        <end position="31"/>
    </location>
    <ligand>
        <name>ATP</name>
        <dbReference type="ChEBI" id="CHEBI:30616"/>
    </ligand>
</feature>
<dbReference type="Gene3D" id="3.40.50.620">
    <property type="entry name" value="HUPs"/>
    <property type="match status" value="1"/>
</dbReference>
<evidence type="ECO:0000313" key="4">
    <source>
        <dbReference type="EMBL" id="QQO07423.1"/>
    </source>
</evidence>
<dbReference type="InterPro" id="IPR011063">
    <property type="entry name" value="TilS/TtcA_N"/>
</dbReference>
<evidence type="ECO:0000256" key="1">
    <source>
        <dbReference type="ARBA" id="ARBA00022679"/>
    </source>
</evidence>
<dbReference type="PANTHER" id="PTHR43686">
    <property type="entry name" value="SULFURTRANSFERASE-RELATED"/>
    <property type="match status" value="1"/>
</dbReference>
<dbReference type="AlphaFoldDB" id="A0A7T7XJQ0"/>
<evidence type="ECO:0000259" key="3">
    <source>
        <dbReference type="Pfam" id="PF01171"/>
    </source>
</evidence>
<feature type="binding site" evidence="2">
    <location>
        <position position="134"/>
    </location>
    <ligand>
        <name>ATP</name>
        <dbReference type="ChEBI" id="CHEBI:30616"/>
    </ligand>
</feature>
<name>A0A7T7XJQ0_9SPIR</name>
<reference evidence="4" key="1">
    <citation type="submission" date="2021-01" db="EMBL/GenBank/DDBJ databases">
        <title>Description of Breznakiella homolactica.</title>
        <authorList>
            <person name="Song Y."/>
            <person name="Brune A."/>
        </authorList>
    </citation>
    <scope>NUCLEOTIDE SEQUENCE</scope>
    <source>
        <strain evidence="4">RmG30</strain>
    </source>
</reference>
<dbReference type="RefSeq" id="WP_215624728.1">
    <property type="nucleotide sequence ID" value="NZ_CP067089.2"/>
</dbReference>
<dbReference type="Pfam" id="PF01171">
    <property type="entry name" value="ATP_bind_3"/>
    <property type="match status" value="1"/>
</dbReference>
<feature type="binding site" evidence="2">
    <location>
        <position position="61"/>
    </location>
    <ligand>
        <name>ATP</name>
        <dbReference type="ChEBI" id="CHEBI:30616"/>
    </ligand>
</feature>
<dbReference type="PIRSF" id="PIRSF004976">
    <property type="entry name" value="ATPase_YdaO"/>
    <property type="match status" value="1"/>
</dbReference>
<dbReference type="InterPro" id="IPR014729">
    <property type="entry name" value="Rossmann-like_a/b/a_fold"/>
</dbReference>
<organism evidence="4 5">
    <name type="scientific">Breznakiella homolactica</name>
    <dbReference type="NCBI Taxonomy" id="2798577"/>
    <lineage>
        <taxon>Bacteria</taxon>
        <taxon>Pseudomonadati</taxon>
        <taxon>Spirochaetota</taxon>
        <taxon>Spirochaetia</taxon>
        <taxon>Spirochaetales</taxon>
        <taxon>Breznakiellaceae</taxon>
        <taxon>Breznakiella</taxon>
    </lineage>
</organism>
<keyword evidence="2" id="KW-0547">Nucleotide-binding</keyword>
<dbReference type="InterPro" id="IPR035107">
    <property type="entry name" value="tRNA_thiolation_TtcA_Ctu1"/>
</dbReference>
<sequence>MALSGVEKLIAKAIHDYSLINESDRILIGASGGKDSAVLAWALSRRRKWNAGNFELRGVHISGDVPGGGVHGPALEALVSLYKTLDIPLEIVSIPIIGRLKPGKSMNCYWCATQRRGELISYTLSKGFNKIALGHHLDDILTTLLMNMVKKGETATMVPRMKYRKYPVEIIRPLALVQEESIRSFAGSMGWTAHTCTCDYGADRERKEFQRRMHCLCGNTEEGKRNLFRAMTNIREEYLPFP</sequence>
<dbReference type="GO" id="GO:0016740">
    <property type="term" value="F:transferase activity"/>
    <property type="evidence" value="ECO:0007669"/>
    <property type="project" value="UniProtKB-KW"/>
</dbReference>
<dbReference type="EMBL" id="CP067089">
    <property type="protein sequence ID" value="QQO07423.1"/>
    <property type="molecule type" value="Genomic_DNA"/>
</dbReference>
<evidence type="ECO:0000313" key="5">
    <source>
        <dbReference type="Proteomes" id="UP000595917"/>
    </source>
</evidence>
<keyword evidence="2" id="KW-0067">ATP-binding</keyword>
<feature type="binding site" evidence="2">
    <location>
        <position position="139"/>
    </location>
    <ligand>
        <name>ATP</name>
        <dbReference type="ChEBI" id="CHEBI:30616"/>
    </ligand>
</feature>
<dbReference type="PANTHER" id="PTHR43686:SF1">
    <property type="entry name" value="AMINOTRAN_5 DOMAIN-CONTAINING PROTEIN"/>
    <property type="match status" value="1"/>
</dbReference>
<dbReference type="GO" id="GO:0005524">
    <property type="term" value="F:ATP binding"/>
    <property type="evidence" value="ECO:0007669"/>
    <property type="project" value="UniProtKB-KW"/>
</dbReference>
<gene>
    <name evidence="4" type="ORF">JFL75_10655</name>
</gene>
<keyword evidence="1" id="KW-0808">Transferase</keyword>
<dbReference type="SUPFAM" id="SSF52402">
    <property type="entry name" value="Adenine nucleotide alpha hydrolases-like"/>
    <property type="match status" value="1"/>
</dbReference>
<evidence type="ECO:0000256" key="2">
    <source>
        <dbReference type="PIRSR" id="PIRSR004976-51"/>
    </source>
</evidence>
<dbReference type="GO" id="GO:0008033">
    <property type="term" value="P:tRNA processing"/>
    <property type="evidence" value="ECO:0007669"/>
    <property type="project" value="InterPro"/>
</dbReference>
<dbReference type="KEGG" id="bhc:JFL75_10655"/>
<keyword evidence="5" id="KW-1185">Reference proteome</keyword>
<dbReference type="CDD" id="cd24138">
    <property type="entry name" value="TtcA-like"/>
    <property type="match status" value="1"/>
</dbReference>
<feature type="domain" description="tRNA(Ile)-lysidine/2-thiocytidine synthase N-terminal" evidence="3">
    <location>
        <begin position="26"/>
        <end position="187"/>
    </location>
</feature>
<proteinExistence type="predicted"/>
<dbReference type="Proteomes" id="UP000595917">
    <property type="component" value="Chromosome"/>
</dbReference>
<feature type="binding site" evidence="2">
    <location>
        <position position="35"/>
    </location>
    <ligand>
        <name>ATP</name>
        <dbReference type="ChEBI" id="CHEBI:30616"/>
    </ligand>
</feature>
<protein>
    <submittedName>
        <fullName evidence="4">tRNA 2-thiocytidine biosynthesis protein TtcA</fullName>
    </submittedName>
</protein>
<accession>A0A7T7XJQ0</accession>